<protein>
    <recommendedName>
        <fullName evidence="7">Malectin-like domain-containing protein</fullName>
    </recommendedName>
</protein>
<evidence type="ECO:0000313" key="8">
    <source>
        <dbReference type="EMBL" id="KAF3555492.1"/>
    </source>
</evidence>
<accession>A0A8S9QNK7</accession>
<name>A0A8S9QNK7_BRACR</name>
<evidence type="ECO:0000256" key="6">
    <source>
        <dbReference type="SAM" id="MobiDB-lite"/>
    </source>
</evidence>
<evidence type="ECO:0000313" key="9">
    <source>
        <dbReference type="Proteomes" id="UP000712600"/>
    </source>
</evidence>
<evidence type="ECO:0000256" key="4">
    <source>
        <dbReference type="ARBA" id="ARBA00022989"/>
    </source>
</evidence>
<evidence type="ECO:0000256" key="5">
    <source>
        <dbReference type="ARBA" id="ARBA00023136"/>
    </source>
</evidence>
<dbReference type="GO" id="GO:0016020">
    <property type="term" value="C:membrane"/>
    <property type="evidence" value="ECO:0007669"/>
    <property type="project" value="UniProtKB-SubCell"/>
</dbReference>
<comment type="subcellular location">
    <subcellularLocation>
        <location evidence="1">Membrane</location>
        <topology evidence="1">Single-pass membrane protein</topology>
    </subcellularLocation>
</comment>
<dbReference type="Proteomes" id="UP000712600">
    <property type="component" value="Unassembled WGS sequence"/>
</dbReference>
<evidence type="ECO:0000256" key="3">
    <source>
        <dbReference type="ARBA" id="ARBA00022729"/>
    </source>
</evidence>
<keyword evidence="5" id="KW-0472">Membrane</keyword>
<proteinExistence type="predicted"/>
<dbReference type="PANTHER" id="PTHR45631:SF22">
    <property type="entry name" value="LRR RECEPTOR-LIKE SERINE_THREONINE-PROTEIN KINASE PAM74-RELATED"/>
    <property type="match status" value="1"/>
</dbReference>
<evidence type="ECO:0000256" key="2">
    <source>
        <dbReference type="ARBA" id="ARBA00022692"/>
    </source>
</evidence>
<reference evidence="8" key="1">
    <citation type="submission" date="2019-12" db="EMBL/GenBank/DDBJ databases">
        <title>Genome sequencing and annotation of Brassica cretica.</title>
        <authorList>
            <person name="Studholme D.J."/>
            <person name="Sarris P."/>
        </authorList>
    </citation>
    <scope>NUCLEOTIDE SEQUENCE</scope>
    <source>
        <strain evidence="8">PFS-109/04</strain>
        <tissue evidence="8">Leaf</tissue>
    </source>
</reference>
<dbReference type="PANTHER" id="PTHR45631">
    <property type="entry name" value="OS07G0107800 PROTEIN-RELATED"/>
    <property type="match status" value="1"/>
</dbReference>
<feature type="domain" description="Malectin-like" evidence="7">
    <location>
        <begin position="58"/>
        <end position="146"/>
    </location>
</feature>
<comment type="caution">
    <text evidence="8">The sequence shown here is derived from an EMBL/GenBank/DDBJ whole genome shotgun (WGS) entry which is preliminary data.</text>
</comment>
<keyword evidence="2" id="KW-0812">Transmembrane</keyword>
<feature type="compositionally biased region" description="Basic residues" evidence="6">
    <location>
        <begin position="20"/>
        <end position="30"/>
    </location>
</feature>
<dbReference type="Pfam" id="PF12819">
    <property type="entry name" value="Malectin_like"/>
    <property type="match status" value="1"/>
</dbReference>
<keyword evidence="3" id="KW-0732">Signal</keyword>
<sequence length="147" mass="17138">MSNQPGIISPDSPKKESNHGRMRGRGRWQGRNRGFQPRDRWFQPRDRGFQPREHLGRGGQSGRVEKFWEEVSKAFNVLRYFPEGIRNCYNLKVTSGTKYLIKAQFLYGNYDGLNDGPEFDLYLGPNKWTKVDLSFSSKTEEIIHIPN</sequence>
<dbReference type="EMBL" id="QGKX02000996">
    <property type="protein sequence ID" value="KAF3555492.1"/>
    <property type="molecule type" value="Genomic_DNA"/>
</dbReference>
<organism evidence="8 9">
    <name type="scientific">Brassica cretica</name>
    <name type="common">Mustard</name>
    <dbReference type="NCBI Taxonomy" id="69181"/>
    <lineage>
        <taxon>Eukaryota</taxon>
        <taxon>Viridiplantae</taxon>
        <taxon>Streptophyta</taxon>
        <taxon>Embryophyta</taxon>
        <taxon>Tracheophyta</taxon>
        <taxon>Spermatophyta</taxon>
        <taxon>Magnoliopsida</taxon>
        <taxon>eudicotyledons</taxon>
        <taxon>Gunneridae</taxon>
        <taxon>Pentapetalae</taxon>
        <taxon>rosids</taxon>
        <taxon>malvids</taxon>
        <taxon>Brassicales</taxon>
        <taxon>Brassicaceae</taxon>
        <taxon>Brassiceae</taxon>
        <taxon>Brassica</taxon>
    </lineage>
</organism>
<feature type="region of interest" description="Disordered" evidence="6">
    <location>
        <begin position="1"/>
        <end position="60"/>
    </location>
</feature>
<feature type="compositionally biased region" description="Basic and acidic residues" evidence="6">
    <location>
        <begin position="36"/>
        <end position="56"/>
    </location>
</feature>
<gene>
    <name evidence="8" type="ORF">F2Q69_00016886</name>
</gene>
<evidence type="ECO:0000256" key="1">
    <source>
        <dbReference type="ARBA" id="ARBA00004167"/>
    </source>
</evidence>
<evidence type="ECO:0000259" key="7">
    <source>
        <dbReference type="Pfam" id="PF12819"/>
    </source>
</evidence>
<dbReference type="InterPro" id="IPR024788">
    <property type="entry name" value="Malectin-like_Carb-bd_dom"/>
</dbReference>
<dbReference type="AlphaFoldDB" id="A0A8S9QNK7"/>
<keyword evidence="4" id="KW-1133">Transmembrane helix</keyword>